<dbReference type="PANTHER" id="PTHR35008:SF8">
    <property type="entry name" value="ALCOHOL DEHYDROGENASE CYTOCHROME C SUBUNIT"/>
    <property type="match status" value="1"/>
</dbReference>
<keyword evidence="8" id="KW-1185">Reference proteome</keyword>
<reference evidence="7 8" key="1">
    <citation type="submission" date="2016-04" db="EMBL/GenBank/DDBJ databases">
        <authorList>
            <person name="Evans L.H."/>
            <person name="Alamgir A."/>
            <person name="Owens N."/>
            <person name="Weber N.D."/>
            <person name="Virtaneva K."/>
            <person name="Barbian K."/>
            <person name="Babar A."/>
            <person name="Rosenke K."/>
        </authorList>
    </citation>
    <scope>NUCLEOTIDE SEQUENCE [LARGE SCALE GENOMIC DNA]</scope>
    <source>
        <strain evidence="7 8">CCM 8644</strain>
    </source>
</reference>
<keyword evidence="5" id="KW-0732">Signal</keyword>
<dbReference type="PANTHER" id="PTHR35008">
    <property type="entry name" value="BLL4482 PROTEIN-RELATED"/>
    <property type="match status" value="1"/>
</dbReference>
<feature type="chain" id="PRO_5008100485" evidence="5">
    <location>
        <begin position="20"/>
        <end position="137"/>
    </location>
</feature>
<accession>A0A179DH13</accession>
<feature type="domain" description="Cytochrome c" evidence="6">
    <location>
        <begin position="29"/>
        <end position="118"/>
    </location>
</feature>
<feature type="signal peptide" evidence="5">
    <location>
        <begin position="1"/>
        <end position="19"/>
    </location>
</feature>
<dbReference type="PROSITE" id="PS51007">
    <property type="entry name" value="CYTC"/>
    <property type="match status" value="1"/>
</dbReference>
<dbReference type="GO" id="GO:0009055">
    <property type="term" value="F:electron transfer activity"/>
    <property type="evidence" value="ECO:0007669"/>
    <property type="project" value="InterPro"/>
</dbReference>
<dbReference type="AlphaFoldDB" id="A0A179DH13"/>
<evidence type="ECO:0000256" key="3">
    <source>
        <dbReference type="ARBA" id="ARBA00023004"/>
    </source>
</evidence>
<keyword evidence="3 4" id="KW-0408">Iron</keyword>
<dbReference type="RefSeq" id="WP_068821490.1">
    <property type="nucleotide sequence ID" value="NZ_LWHJ01000022.1"/>
</dbReference>
<dbReference type="InterPro" id="IPR036909">
    <property type="entry name" value="Cyt_c-like_dom_sf"/>
</dbReference>
<dbReference type="Pfam" id="PF00034">
    <property type="entry name" value="Cytochrom_C"/>
    <property type="match status" value="1"/>
</dbReference>
<dbReference type="Proteomes" id="UP000078459">
    <property type="component" value="Unassembled WGS sequence"/>
</dbReference>
<dbReference type="InterPro" id="IPR009056">
    <property type="entry name" value="Cyt_c-like_dom"/>
</dbReference>
<evidence type="ECO:0000313" key="7">
    <source>
        <dbReference type="EMBL" id="OAQ40248.1"/>
    </source>
</evidence>
<reference evidence="7 8" key="2">
    <citation type="submission" date="2016-06" db="EMBL/GenBank/DDBJ databases">
        <title>Pedobacter psychrophilus sp. nov., isolated from Antarctic fragmentary rock.</title>
        <authorList>
            <person name="Svec P."/>
        </authorList>
    </citation>
    <scope>NUCLEOTIDE SEQUENCE [LARGE SCALE GENOMIC DNA]</scope>
    <source>
        <strain evidence="7 8">CCM 8644</strain>
    </source>
</reference>
<name>A0A179DH13_9SPHI</name>
<dbReference type="GO" id="GO:0046872">
    <property type="term" value="F:metal ion binding"/>
    <property type="evidence" value="ECO:0007669"/>
    <property type="project" value="UniProtKB-KW"/>
</dbReference>
<keyword evidence="1 4" id="KW-0349">Heme</keyword>
<sequence>MKKLIFILGFLLYVGSTNAQFKKGSPSSPSLLKGKAVYTQYCLPCHQADGGGVMNMNPPLIETTYVLGDKTQLINILLKGLNKPIVIDGDKYTNPMPAVSHLSDQQISDVLTYVRNSFGNKASAVSAAEVKAVRAKK</sequence>
<dbReference type="STRING" id="1826909.A5893_04655"/>
<dbReference type="SUPFAM" id="SSF46626">
    <property type="entry name" value="Cytochrome c"/>
    <property type="match status" value="1"/>
</dbReference>
<proteinExistence type="predicted"/>
<evidence type="ECO:0000256" key="4">
    <source>
        <dbReference type="PROSITE-ProRule" id="PRU00433"/>
    </source>
</evidence>
<evidence type="ECO:0000256" key="2">
    <source>
        <dbReference type="ARBA" id="ARBA00022723"/>
    </source>
</evidence>
<evidence type="ECO:0000256" key="1">
    <source>
        <dbReference type="ARBA" id="ARBA00022617"/>
    </source>
</evidence>
<dbReference type="GO" id="GO:0020037">
    <property type="term" value="F:heme binding"/>
    <property type="evidence" value="ECO:0007669"/>
    <property type="project" value="InterPro"/>
</dbReference>
<evidence type="ECO:0000259" key="6">
    <source>
        <dbReference type="PROSITE" id="PS51007"/>
    </source>
</evidence>
<dbReference type="EMBL" id="LWHJ01000022">
    <property type="protein sequence ID" value="OAQ40248.1"/>
    <property type="molecule type" value="Genomic_DNA"/>
</dbReference>
<keyword evidence="2 4" id="KW-0479">Metal-binding</keyword>
<gene>
    <name evidence="7" type="ORF">A5893_04655</name>
</gene>
<organism evidence="7 8">
    <name type="scientific">Pedobacter psychrophilus</name>
    <dbReference type="NCBI Taxonomy" id="1826909"/>
    <lineage>
        <taxon>Bacteria</taxon>
        <taxon>Pseudomonadati</taxon>
        <taxon>Bacteroidota</taxon>
        <taxon>Sphingobacteriia</taxon>
        <taxon>Sphingobacteriales</taxon>
        <taxon>Sphingobacteriaceae</taxon>
        <taxon>Pedobacter</taxon>
    </lineage>
</organism>
<dbReference type="Gene3D" id="1.10.760.10">
    <property type="entry name" value="Cytochrome c-like domain"/>
    <property type="match status" value="1"/>
</dbReference>
<dbReference type="InterPro" id="IPR051459">
    <property type="entry name" value="Cytochrome_c-type_DH"/>
</dbReference>
<comment type="caution">
    <text evidence="7">The sequence shown here is derived from an EMBL/GenBank/DDBJ whole genome shotgun (WGS) entry which is preliminary data.</text>
</comment>
<dbReference type="OrthoDB" id="9811395at2"/>
<evidence type="ECO:0000313" key="8">
    <source>
        <dbReference type="Proteomes" id="UP000078459"/>
    </source>
</evidence>
<protein>
    <submittedName>
        <fullName evidence="7">Cytochrome C</fullName>
    </submittedName>
</protein>
<evidence type="ECO:0000256" key="5">
    <source>
        <dbReference type="SAM" id="SignalP"/>
    </source>
</evidence>